<dbReference type="Gene3D" id="3.90.320.10">
    <property type="match status" value="1"/>
</dbReference>
<evidence type="ECO:0000259" key="1">
    <source>
        <dbReference type="Pfam" id="PF12705"/>
    </source>
</evidence>
<evidence type="ECO:0000313" key="2">
    <source>
        <dbReference type="EMBL" id="MEE1971481.1"/>
    </source>
</evidence>
<dbReference type="SUPFAM" id="SSF52980">
    <property type="entry name" value="Restriction endonuclease-like"/>
    <property type="match status" value="1"/>
</dbReference>
<dbReference type="InterPro" id="IPR027417">
    <property type="entry name" value="P-loop_NTPase"/>
</dbReference>
<reference evidence="2 3" key="1">
    <citation type="submission" date="2024-01" db="EMBL/GenBank/DDBJ databases">
        <title>Maribacter spp. originated from different algae showed divergent polysaccharides utilization ability.</title>
        <authorList>
            <person name="Wang H."/>
            <person name="Wu Y."/>
        </authorList>
    </citation>
    <scope>NUCLEOTIDE SEQUENCE [LARGE SCALE GENOMIC DNA]</scope>
    <source>
        <strain evidence="2 3">KPT27_14</strain>
    </source>
</reference>
<keyword evidence="3" id="KW-1185">Reference proteome</keyword>
<protein>
    <submittedName>
        <fullName evidence="2">PD-(D/E)XK nuclease family protein</fullName>
    </submittedName>
</protein>
<dbReference type="InterPro" id="IPR011335">
    <property type="entry name" value="Restrct_endonuc-II-like"/>
</dbReference>
<feature type="domain" description="PD-(D/E)XK endonuclease-like" evidence="1">
    <location>
        <begin position="650"/>
        <end position="916"/>
    </location>
</feature>
<sequence>MRSFFIFTSMVSFLEEVIEELCNDQVAIEKCIYILPSKRAGTFLKKIISRKVGKTIISPDIFSIEGFIEKIASLSYASQTEQLFELYKAYLEVGSYEKESFESYLNWAQTLLQDINEIDRYLIDTSSLFSGLAAILEVNHWSLDKEQTSLMKSYLHFWNQLHGIYKAFNSNLLAKQIGHQGLVYRKASEMTSQYALNEKRPHIFLGFNALNTAESSIIQEILNDPNSKIFWDLDEYFLKDKLHDAGHFIRKHVTDWKYLSANHLRGISNHYLKNKKISVVGTPKNIAQTKLVGELVNQIASENPDQLKKSAVVLGDESLLNPLLNSIPESISAVNITMGQKLELSGLASFFLNLIDFHLLRSKKGWFYKDFTSFLNNPFTAIVLEKYNIKIGELTTHIHKKNWIYITENDFAKFPKVDEQKLSKLFFQYESPTQFVHQCNLLIHDFKWVFDNKNDYLGLEQLYKLHTLFNQIMELIQEYAYLNSLKSIKSLFRQLLASETLDFQGDPLDGLQIMGMLESRNLDFETVILTSVNEGILPSGKSNNSFIPFDLKIEFGLPTYKEKDAVYTYHFYRLLQRAKNVYLLYNTEPDVLEGGEKSRLITQILTDGNRQDVIEKIASPNIGEITVPPKMVRKTPSLMDLLQSYAQKGFSPSSLSNYIRNPIDFYKQNLLGIQDNEEVEENIAANTMGTIIHDTLEELYTPFLDKEIDREQLIKSKDSIESIVHKNFQKSYMDGAYDSGKNLIAYNVVVRYIENFLDHEIEALASHRIKIIGLERKLYLEIILPNSNQKVVLKGKLDRIDLCDGVTRIIDYKTGKVEKRHIEIIDWQNLTESYDCAKAFQLLCYSYMFLAENPLENIHAGIYSIKNLKDGLMLFYKKSSTRDSKKNPNIGKEVILEFEKLLFQLIEEILNPDIPFLEKVV</sequence>
<dbReference type="SUPFAM" id="SSF52540">
    <property type="entry name" value="P-loop containing nucleoside triphosphate hydrolases"/>
    <property type="match status" value="1"/>
</dbReference>
<accession>A0ABU7IEV5</accession>
<proteinExistence type="predicted"/>
<dbReference type="InterPro" id="IPR011604">
    <property type="entry name" value="PDDEXK-like_dom_sf"/>
</dbReference>
<dbReference type="InterPro" id="IPR038726">
    <property type="entry name" value="PDDEXK_AddAB-type"/>
</dbReference>
<evidence type="ECO:0000313" key="3">
    <source>
        <dbReference type="Proteomes" id="UP001343698"/>
    </source>
</evidence>
<gene>
    <name evidence="2" type="ORF">V1H85_03440</name>
</gene>
<dbReference type="Proteomes" id="UP001343698">
    <property type="component" value="Unassembled WGS sequence"/>
</dbReference>
<dbReference type="RefSeq" id="WP_272635986.1">
    <property type="nucleotide sequence ID" value="NZ_JAZDDF010000001.1"/>
</dbReference>
<organism evidence="2 3">
    <name type="scientific">Maribacter flavus</name>
    <dbReference type="NCBI Taxonomy" id="1658664"/>
    <lineage>
        <taxon>Bacteria</taxon>
        <taxon>Pseudomonadati</taxon>
        <taxon>Bacteroidota</taxon>
        <taxon>Flavobacteriia</taxon>
        <taxon>Flavobacteriales</taxon>
        <taxon>Flavobacteriaceae</taxon>
        <taxon>Maribacter</taxon>
    </lineage>
</organism>
<dbReference type="Pfam" id="PF12705">
    <property type="entry name" value="PDDEXK_1"/>
    <property type="match status" value="1"/>
</dbReference>
<name>A0ABU7IEV5_9FLAO</name>
<dbReference type="EMBL" id="JAZDDF010000001">
    <property type="protein sequence ID" value="MEE1971481.1"/>
    <property type="molecule type" value="Genomic_DNA"/>
</dbReference>
<comment type="caution">
    <text evidence="2">The sequence shown here is derived from an EMBL/GenBank/DDBJ whole genome shotgun (WGS) entry which is preliminary data.</text>
</comment>